<feature type="transmembrane region" description="Helical" evidence="16">
    <location>
        <begin position="7"/>
        <end position="28"/>
    </location>
</feature>
<dbReference type="NCBIfam" id="TIGR00473">
    <property type="entry name" value="pssA"/>
    <property type="match status" value="1"/>
</dbReference>
<evidence type="ECO:0000256" key="12">
    <source>
        <dbReference type="ARBA" id="ARBA00023209"/>
    </source>
</evidence>
<evidence type="ECO:0000256" key="2">
    <source>
        <dbReference type="ARBA" id="ARBA00004127"/>
    </source>
</evidence>
<protein>
    <recommendedName>
        <fullName evidence="5">CDP-diacylglycerol--serine O-phosphatidyltransferase</fullName>
        <ecNumber evidence="4">2.7.8.8</ecNumber>
    </recommendedName>
    <alternativeName>
        <fullName evidence="14">Phosphatidylserine synthase</fullName>
    </alternativeName>
</protein>
<dbReference type="PANTHER" id="PTHR14269:SF61">
    <property type="entry name" value="CDP-DIACYLGLYCEROL--SERINE O-PHOSPHATIDYLTRANSFERASE"/>
    <property type="match status" value="1"/>
</dbReference>
<accession>A0A1X9SNL8</accession>
<dbReference type="InterPro" id="IPR004533">
    <property type="entry name" value="CDP-diaglyc--ser_O-PTrfase"/>
</dbReference>
<keyword evidence="12" id="KW-0594">Phospholipid biosynthesis</keyword>
<feature type="transmembrane region" description="Helical" evidence="16">
    <location>
        <begin position="157"/>
        <end position="177"/>
    </location>
</feature>
<evidence type="ECO:0000256" key="6">
    <source>
        <dbReference type="ARBA" id="ARBA00022516"/>
    </source>
</evidence>
<reference evidence="18" key="1">
    <citation type="journal article" date="2017" name="Genome Biol. Evol.">
        <title>Comparative Genomic Analysis Identifies a Campylobacter Clade Deficient in Selenium Metabolism.</title>
        <authorList>
            <person name="Miller W.G."/>
            <person name="Yee E."/>
            <person name="Lopes B.S."/>
            <person name="Chapman M.H."/>
            <person name="Huynh S."/>
            <person name="Bono J.L."/>
            <person name="Parker C.T."/>
            <person name="Strachan N.J.C."/>
            <person name="Forbes K.J."/>
        </authorList>
    </citation>
    <scope>NUCLEOTIDE SEQUENCE [LARGE SCALE GENOMIC DNA]</scope>
    <source>
        <strain evidence="18">NCTC 13004</strain>
    </source>
</reference>
<feature type="transmembrane region" description="Helical" evidence="16">
    <location>
        <begin position="213"/>
        <end position="233"/>
    </location>
</feature>
<dbReference type="RefSeq" id="WP_096015578.1">
    <property type="nucleotide sequence ID" value="NZ_CP015578.1"/>
</dbReference>
<keyword evidence="9 16" id="KW-1133">Transmembrane helix</keyword>
<dbReference type="AlphaFoldDB" id="A0A1X9SNL8"/>
<evidence type="ECO:0000313" key="17">
    <source>
        <dbReference type="EMBL" id="ARQ97873.1"/>
    </source>
</evidence>
<evidence type="ECO:0000256" key="16">
    <source>
        <dbReference type="SAM" id="Phobius"/>
    </source>
</evidence>
<dbReference type="GO" id="GO:0003882">
    <property type="term" value="F:CDP-diacylglycerol-serine O-phosphatidyltransferase activity"/>
    <property type="evidence" value="ECO:0007669"/>
    <property type="project" value="UniProtKB-EC"/>
</dbReference>
<comment type="catalytic activity">
    <reaction evidence="1">
        <text>a CDP-1,2-diacyl-sn-glycerol + L-serine = a 1,2-diacyl-sn-glycero-3-phospho-L-serine + CMP + H(+)</text>
        <dbReference type="Rhea" id="RHEA:16913"/>
        <dbReference type="ChEBI" id="CHEBI:15378"/>
        <dbReference type="ChEBI" id="CHEBI:33384"/>
        <dbReference type="ChEBI" id="CHEBI:57262"/>
        <dbReference type="ChEBI" id="CHEBI:58332"/>
        <dbReference type="ChEBI" id="CHEBI:60377"/>
        <dbReference type="EC" id="2.7.8.8"/>
    </reaction>
</comment>
<comment type="subcellular location">
    <subcellularLocation>
        <location evidence="2">Endomembrane system</location>
        <topology evidence="2">Multi-pass membrane protein</topology>
    </subcellularLocation>
</comment>
<feature type="transmembrane region" description="Helical" evidence="16">
    <location>
        <begin position="189"/>
        <end position="207"/>
    </location>
</feature>
<feature type="transmembrane region" description="Helical" evidence="16">
    <location>
        <begin position="95"/>
        <end position="113"/>
    </location>
</feature>
<evidence type="ECO:0000256" key="13">
    <source>
        <dbReference type="ARBA" id="ARBA00023264"/>
    </source>
</evidence>
<keyword evidence="13" id="KW-1208">Phospholipid metabolism</keyword>
<evidence type="ECO:0000256" key="10">
    <source>
        <dbReference type="ARBA" id="ARBA00023098"/>
    </source>
</evidence>
<dbReference type="EMBL" id="CP015578">
    <property type="protein sequence ID" value="ARQ97873.1"/>
    <property type="molecule type" value="Genomic_DNA"/>
</dbReference>
<evidence type="ECO:0000256" key="1">
    <source>
        <dbReference type="ARBA" id="ARBA00000287"/>
    </source>
</evidence>
<name>A0A1X9SNL8_9BACT</name>
<keyword evidence="6" id="KW-0444">Lipid biosynthesis</keyword>
<evidence type="ECO:0000256" key="8">
    <source>
        <dbReference type="ARBA" id="ARBA00022692"/>
    </source>
</evidence>
<dbReference type="Proteomes" id="UP000202031">
    <property type="component" value="Chromosome"/>
</dbReference>
<evidence type="ECO:0000256" key="9">
    <source>
        <dbReference type="ARBA" id="ARBA00022989"/>
    </source>
</evidence>
<keyword evidence="8 16" id="KW-0812">Transmembrane</keyword>
<feature type="transmembrane region" description="Helical" evidence="16">
    <location>
        <begin position="125"/>
        <end position="145"/>
    </location>
</feature>
<dbReference type="InterPro" id="IPR048254">
    <property type="entry name" value="CDP_ALCOHOL_P_TRANSF_CS"/>
</dbReference>
<evidence type="ECO:0000256" key="7">
    <source>
        <dbReference type="ARBA" id="ARBA00022679"/>
    </source>
</evidence>
<dbReference type="InterPro" id="IPR043130">
    <property type="entry name" value="CDP-OH_PTrfase_TM_dom"/>
</dbReference>
<evidence type="ECO:0000256" key="3">
    <source>
        <dbReference type="ARBA" id="ARBA00010441"/>
    </source>
</evidence>
<dbReference type="GeneID" id="46921616"/>
<dbReference type="Gene3D" id="1.20.120.1760">
    <property type="match status" value="1"/>
</dbReference>
<keyword evidence="10" id="KW-0443">Lipid metabolism</keyword>
<proteinExistence type="inferred from homology"/>
<sequence length="243" mass="27171">MNNNKLIYILPNLFTAGSAFTGIISILASSNGEFGKAIFYLVVSLVLDGLDGRVARLTKTTSKFGVEFDSLADLVAFGVAPAMLFYFSIGSEFGRFGSLITAMFVVFGAIRLARFNVTTNENEPNMFIGLPIPTAAIVAGFWIGIYNKYEFIKGYEWVFLVLMGLLSILMVSNVRYPSFKKVDFGRSKYIKALVILVIIFSLLYLYPLESATALISVYTIYGIIRAIWARFFAKNIKIKEQKW</sequence>
<evidence type="ECO:0000256" key="15">
    <source>
        <dbReference type="RuleBase" id="RU003750"/>
    </source>
</evidence>
<evidence type="ECO:0000256" key="11">
    <source>
        <dbReference type="ARBA" id="ARBA00023136"/>
    </source>
</evidence>
<comment type="similarity">
    <text evidence="3 15">Belongs to the CDP-alcohol phosphatidyltransferase class-I family.</text>
</comment>
<dbReference type="InterPro" id="IPR000462">
    <property type="entry name" value="CDP-OH_P_trans"/>
</dbReference>
<evidence type="ECO:0000256" key="4">
    <source>
        <dbReference type="ARBA" id="ARBA00013174"/>
    </source>
</evidence>
<dbReference type="GO" id="GO:0008654">
    <property type="term" value="P:phospholipid biosynthetic process"/>
    <property type="evidence" value="ECO:0007669"/>
    <property type="project" value="UniProtKB-KW"/>
</dbReference>
<dbReference type="GO" id="GO:0016020">
    <property type="term" value="C:membrane"/>
    <property type="evidence" value="ECO:0007669"/>
    <property type="project" value="InterPro"/>
</dbReference>
<dbReference type="KEGG" id="clx:CLAN_1147"/>
<dbReference type="PROSITE" id="PS00379">
    <property type="entry name" value="CDP_ALCOHOL_P_TRANSF"/>
    <property type="match status" value="1"/>
</dbReference>
<organism evidence="17 18">
    <name type="scientific">Campylobacter lanienae NCTC 13004</name>
    <dbReference type="NCBI Taxonomy" id="1031753"/>
    <lineage>
        <taxon>Bacteria</taxon>
        <taxon>Pseudomonadati</taxon>
        <taxon>Campylobacterota</taxon>
        <taxon>Epsilonproteobacteria</taxon>
        <taxon>Campylobacterales</taxon>
        <taxon>Campylobacteraceae</taxon>
        <taxon>Campylobacter</taxon>
    </lineage>
</organism>
<evidence type="ECO:0000313" key="18">
    <source>
        <dbReference type="Proteomes" id="UP000202031"/>
    </source>
</evidence>
<keyword evidence="7 15" id="KW-0808">Transferase</keyword>
<dbReference type="GO" id="GO:0012505">
    <property type="term" value="C:endomembrane system"/>
    <property type="evidence" value="ECO:0007669"/>
    <property type="project" value="UniProtKB-SubCell"/>
</dbReference>
<evidence type="ECO:0000256" key="14">
    <source>
        <dbReference type="ARBA" id="ARBA00032361"/>
    </source>
</evidence>
<dbReference type="EC" id="2.7.8.8" evidence="4"/>
<dbReference type="PANTHER" id="PTHR14269">
    <property type="entry name" value="CDP-DIACYLGLYCEROL--GLYCEROL-3-PHOSPHATE 3-PHOSPHATIDYLTRANSFERASE-RELATED"/>
    <property type="match status" value="1"/>
</dbReference>
<keyword evidence="11 16" id="KW-0472">Membrane</keyword>
<evidence type="ECO:0000256" key="5">
    <source>
        <dbReference type="ARBA" id="ARBA00017171"/>
    </source>
</evidence>
<dbReference type="Pfam" id="PF01066">
    <property type="entry name" value="CDP-OH_P_transf"/>
    <property type="match status" value="1"/>
</dbReference>
<gene>
    <name evidence="17" type="primary">pssA</name>
    <name evidence="17" type="ORF">CLAN_1147</name>
</gene>
<dbReference type="InterPro" id="IPR050324">
    <property type="entry name" value="CDP-alcohol_PTase-I"/>
</dbReference>